<keyword evidence="2" id="KW-0547">Nucleotide-binding</keyword>
<feature type="domain" description="AAA+ ATPase" evidence="4">
    <location>
        <begin position="210"/>
        <end position="392"/>
    </location>
</feature>
<dbReference type="InterPro" id="IPR020568">
    <property type="entry name" value="Ribosomal_Su5_D2-typ_SF"/>
</dbReference>
<reference evidence="5 6" key="1">
    <citation type="submission" date="2016-10" db="EMBL/GenBank/DDBJ databases">
        <authorList>
            <person name="de Groot N.N."/>
        </authorList>
    </citation>
    <scope>NUCLEOTIDE SEQUENCE [LARGE SCALE GENOMIC DNA]</scope>
    <source>
        <strain evidence="5 6">DSM 15230</strain>
    </source>
</reference>
<dbReference type="GO" id="GO:0005524">
    <property type="term" value="F:ATP binding"/>
    <property type="evidence" value="ECO:0007669"/>
    <property type="project" value="UniProtKB-KW"/>
</dbReference>
<dbReference type="GeneID" id="87756157"/>
<dbReference type="OrthoDB" id="9813147at2"/>
<organism evidence="5 6">
    <name type="scientific">Allisonella histaminiformans</name>
    <dbReference type="NCBI Taxonomy" id="209880"/>
    <lineage>
        <taxon>Bacteria</taxon>
        <taxon>Bacillati</taxon>
        <taxon>Bacillota</taxon>
        <taxon>Negativicutes</taxon>
        <taxon>Veillonellales</taxon>
        <taxon>Veillonellaceae</taxon>
        <taxon>Allisonella</taxon>
    </lineage>
</organism>
<evidence type="ECO:0000259" key="4">
    <source>
        <dbReference type="SMART" id="SM00382"/>
    </source>
</evidence>
<dbReference type="InterPro" id="IPR025158">
    <property type="entry name" value="Mg_chelat-rel_C"/>
</dbReference>
<dbReference type="InterPro" id="IPR003593">
    <property type="entry name" value="AAA+_ATPase"/>
</dbReference>
<dbReference type="Gene3D" id="3.30.230.10">
    <property type="match status" value="1"/>
</dbReference>
<dbReference type="Pfam" id="PF01078">
    <property type="entry name" value="Mg_chelatase"/>
    <property type="match status" value="1"/>
</dbReference>
<dbReference type="CDD" id="cd00009">
    <property type="entry name" value="AAA"/>
    <property type="match status" value="1"/>
</dbReference>
<name>A0A1G5W4U6_9FIRM</name>
<protein>
    <submittedName>
        <fullName evidence="5">Magnesium chelatase family protein</fullName>
    </submittedName>
</protein>
<dbReference type="InterPro" id="IPR014721">
    <property type="entry name" value="Ribsml_uS5_D2-typ_fold_subgr"/>
</dbReference>
<dbReference type="InterPro" id="IPR001208">
    <property type="entry name" value="MCM_dom"/>
</dbReference>
<evidence type="ECO:0000256" key="1">
    <source>
        <dbReference type="ARBA" id="ARBA00006354"/>
    </source>
</evidence>
<dbReference type="EMBL" id="FMXA01000013">
    <property type="protein sequence ID" value="SDA53141.1"/>
    <property type="molecule type" value="Genomic_DNA"/>
</dbReference>
<dbReference type="PRINTS" id="PR01657">
    <property type="entry name" value="MCMFAMILY"/>
</dbReference>
<dbReference type="InterPro" id="IPR004482">
    <property type="entry name" value="Mg_chelat-rel"/>
</dbReference>
<dbReference type="RefSeq" id="WP_091364699.1">
    <property type="nucleotide sequence ID" value="NZ_FMXA01000013.1"/>
</dbReference>
<sequence length="504" mass="55344">MFSQVSGATTLGINGHVITVEVDISRGVTGFNIVGLAAASVREAKERVRAAIQNSGYQFPLGKVTVNLAPADLKKDGSGLDLPIAIGLLAASGQISGQCLQGRIFIGELSLQGRIRPVPGVLSMVLAARQAGFSIFIMAPSSAPEALLCEQIQVFAPQTLRELVEAMLEHAALHPEIRREEKKSVTYAVDFSEVQGQQLAKRAMEIAAAGAHNLLMIGPPGSGKTMLARRITTILPPMNREEALEVTKIYSVAGLFKAEHIIRERPFRSPHHTISMAGLTGGGSIPRPGEVTLAHYGVLFLDELPEFPRSVLEGLRQPMEDGEVHIARVNAAFTYPADFMLVAAMNPCPCGYLGDPDHACSCTDGEIRRYARKISGPLLDRIDLHVSVARPRYQELTSQKKGETSREIAARVAAARKIQRERLRKWHMQNNAQMGHRQIKETCILQEKGKKILKDIFDKLHLSARSYDRIIKVSRTIADLEGAEQIEPEHIIEAISYRSRVTRR</sequence>
<dbReference type="InterPro" id="IPR027417">
    <property type="entry name" value="P-loop_NTPase"/>
</dbReference>
<dbReference type="STRING" id="209880.SAMN02910343_01139"/>
<dbReference type="GO" id="GO:0003677">
    <property type="term" value="F:DNA binding"/>
    <property type="evidence" value="ECO:0007669"/>
    <property type="project" value="InterPro"/>
</dbReference>
<keyword evidence="6" id="KW-1185">Reference proteome</keyword>
<dbReference type="PANTHER" id="PTHR32039">
    <property type="entry name" value="MAGNESIUM-CHELATASE SUBUNIT CHLI"/>
    <property type="match status" value="1"/>
</dbReference>
<dbReference type="Pfam" id="PF13335">
    <property type="entry name" value="Mg_chelatase_C"/>
    <property type="match status" value="1"/>
</dbReference>
<dbReference type="AlphaFoldDB" id="A0A1G5W4U6"/>
<evidence type="ECO:0000313" key="6">
    <source>
        <dbReference type="Proteomes" id="UP000199689"/>
    </source>
</evidence>
<dbReference type="SMART" id="SM00382">
    <property type="entry name" value="AAA"/>
    <property type="match status" value="1"/>
</dbReference>
<dbReference type="NCBIfam" id="TIGR00368">
    <property type="entry name" value="YifB family Mg chelatase-like AAA ATPase"/>
    <property type="match status" value="1"/>
</dbReference>
<dbReference type="InterPro" id="IPR000523">
    <property type="entry name" value="Mg_chelatse_chII-like_cat_dom"/>
</dbReference>
<dbReference type="Pfam" id="PF13541">
    <property type="entry name" value="ChlI"/>
    <property type="match status" value="1"/>
</dbReference>
<dbReference type="SUPFAM" id="SSF54211">
    <property type="entry name" value="Ribosomal protein S5 domain 2-like"/>
    <property type="match status" value="1"/>
</dbReference>
<dbReference type="InterPro" id="IPR045006">
    <property type="entry name" value="CHLI-like"/>
</dbReference>
<gene>
    <name evidence="5" type="ORF">SAMN02910343_01139</name>
</gene>
<dbReference type="PANTHER" id="PTHR32039:SF7">
    <property type="entry name" value="COMPETENCE PROTEIN COMM"/>
    <property type="match status" value="1"/>
</dbReference>
<dbReference type="Gene3D" id="3.40.50.300">
    <property type="entry name" value="P-loop containing nucleotide triphosphate hydrolases"/>
    <property type="match status" value="1"/>
</dbReference>
<proteinExistence type="inferred from homology"/>
<evidence type="ECO:0000313" key="5">
    <source>
        <dbReference type="EMBL" id="SDA53141.1"/>
    </source>
</evidence>
<comment type="similarity">
    <text evidence="1">Belongs to the Mg-chelatase subunits D/I family. ComM subfamily.</text>
</comment>
<dbReference type="Proteomes" id="UP000199689">
    <property type="component" value="Unassembled WGS sequence"/>
</dbReference>
<accession>A0A1G5W4U6</accession>
<evidence type="ECO:0000256" key="3">
    <source>
        <dbReference type="ARBA" id="ARBA00022840"/>
    </source>
</evidence>
<dbReference type="SUPFAM" id="SSF52540">
    <property type="entry name" value="P-loop containing nucleoside triphosphate hydrolases"/>
    <property type="match status" value="1"/>
</dbReference>
<evidence type="ECO:0000256" key="2">
    <source>
        <dbReference type="ARBA" id="ARBA00022741"/>
    </source>
</evidence>
<keyword evidence="3" id="KW-0067">ATP-binding</keyword>